<feature type="transmembrane region" description="Helical" evidence="1">
    <location>
        <begin position="47"/>
        <end position="67"/>
    </location>
</feature>
<keyword evidence="1" id="KW-1133">Transmembrane helix</keyword>
<gene>
    <name evidence="2" type="ORF">OCBIM_22016622mg</name>
</gene>
<feature type="transmembrane region" description="Helical" evidence="1">
    <location>
        <begin position="73"/>
        <end position="93"/>
    </location>
</feature>
<reference evidence="2" key="1">
    <citation type="submission" date="2015-07" db="EMBL/GenBank/DDBJ databases">
        <title>MeaNS - Measles Nucleotide Surveillance Program.</title>
        <authorList>
            <person name="Tran T."/>
            <person name="Druce J."/>
        </authorList>
    </citation>
    <scope>NUCLEOTIDE SEQUENCE</scope>
    <source>
        <strain evidence="2">UCB-OBI-ISO-001</strain>
        <tissue evidence="2">Gonad</tissue>
    </source>
</reference>
<evidence type="ECO:0000256" key="1">
    <source>
        <dbReference type="SAM" id="Phobius"/>
    </source>
</evidence>
<keyword evidence="1" id="KW-0812">Transmembrane</keyword>
<protein>
    <submittedName>
        <fullName evidence="2">Uncharacterized protein</fullName>
    </submittedName>
</protein>
<name>A0A0L8IEA5_OCTBM</name>
<dbReference type="EMBL" id="KQ415967">
    <property type="protein sequence ID" value="KOF99380.1"/>
    <property type="molecule type" value="Genomic_DNA"/>
</dbReference>
<organism evidence="2">
    <name type="scientific">Octopus bimaculoides</name>
    <name type="common">California two-spotted octopus</name>
    <dbReference type="NCBI Taxonomy" id="37653"/>
    <lineage>
        <taxon>Eukaryota</taxon>
        <taxon>Metazoa</taxon>
        <taxon>Spiralia</taxon>
        <taxon>Lophotrochozoa</taxon>
        <taxon>Mollusca</taxon>
        <taxon>Cephalopoda</taxon>
        <taxon>Coleoidea</taxon>
        <taxon>Octopodiformes</taxon>
        <taxon>Octopoda</taxon>
        <taxon>Incirrata</taxon>
        <taxon>Octopodidae</taxon>
        <taxon>Octopus</taxon>
    </lineage>
</organism>
<sequence>MCVAIKYFSILLMQIRIILIMIHTVIFMFVPVLYIPIRLNTLNIDMLYHVCIAILYLLVFRTLYLLYVSHIQISFGLSMAHLKFSVFVFVCVYKN</sequence>
<feature type="transmembrane region" description="Helical" evidence="1">
    <location>
        <begin position="15"/>
        <end position="35"/>
    </location>
</feature>
<proteinExistence type="predicted"/>
<accession>A0A0L8IEA5</accession>
<evidence type="ECO:0000313" key="2">
    <source>
        <dbReference type="EMBL" id="KOF99380.1"/>
    </source>
</evidence>
<dbReference type="AlphaFoldDB" id="A0A0L8IEA5"/>
<keyword evidence="1" id="KW-0472">Membrane</keyword>